<accession>A0A914CRX0</accession>
<dbReference type="Pfam" id="PF17215">
    <property type="entry name" value="Rrp44_S1"/>
    <property type="match status" value="1"/>
</dbReference>
<evidence type="ECO:0000313" key="14">
    <source>
        <dbReference type="Proteomes" id="UP000887540"/>
    </source>
</evidence>
<dbReference type="GO" id="GO:0003723">
    <property type="term" value="F:RNA binding"/>
    <property type="evidence" value="ECO:0007669"/>
    <property type="project" value="UniProtKB-KW"/>
</dbReference>
<dbReference type="PANTHER" id="PTHR23355">
    <property type="entry name" value="RIBONUCLEASE"/>
    <property type="match status" value="1"/>
</dbReference>
<dbReference type="Pfam" id="PF00773">
    <property type="entry name" value="RNB"/>
    <property type="match status" value="1"/>
</dbReference>
<dbReference type="GO" id="GO:0071031">
    <property type="term" value="P:nuclear mRNA surveillance of mRNA 3'-end processing"/>
    <property type="evidence" value="ECO:0007669"/>
    <property type="project" value="TreeGrafter"/>
</dbReference>
<dbReference type="InterPro" id="IPR050180">
    <property type="entry name" value="RNR_Ribonuclease"/>
</dbReference>
<keyword evidence="3" id="KW-0698">rRNA processing</keyword>
<evidence type="ECO:0000256" key="4">
    <source>
        <dbReference type="ARBA" id="ARBA00022722"/>
    </source>
</evidence>
<dbReference type="Gene3D" id="2.40.50.140">
    <property type="entry name" value="Nucleic acid-binding proteins"/>
    <property type="match status" value="1"/>
</dbReference>
<evidence type="ECO:0000256" key="12">
    <source>
        <dbReference type="RuleBase" id="RU003901"/>
    </source>
</evidence>
<evidence type="ECO:0000256" key="10">
    <source>
        <dbReference type="ARBA" id="ARBA00077221"/>
    </source>
</evidence>
<reference evidence="15" key="1">
    <citation type="submission" date="2022-11" db="UniProtKB">
        <authorList>
            <consortium name="WormBaseParasite"/>
        </authorList>
    </citation>
    <scope>IDENTIFICATION</scope>
</reference>
<dbReference type="InterPro" id="IPR033770">
    <property type="entry name" value="RRP44_S1"/>
</dbReference>
<keyword evidence="5" id="KW-0378">Hydrolase</keyword>
<proteinExistence type="inferred from homology"/>
<evidence type="ECO:0000256" key="3">
    <source>
        <dbReference type="ARBA" id="ARBA00022552"/>
    </source>
</evidence>
<evidence type="ECO:0000256" key="9">
    <source>
        <dbReference type="ARBA" id="ARBA00023242"/>
    </source>
</evidence>
<evidence type="ECO:0000256" key="6">
    <source>
        <dbReference type="ARBA" id="ARBA00022835"/>
    </source>
</evidence>
<dbReference type="InterPro" id="IPR041505">
    <property type="entry name" value="Dis3_CSD2"/>
</dbReference>
<dbReference type="Gene3D" id="2.40.50.690">
    <property type="match status" value="1"/>
</dbReference>
<dbReference type="FunFam" id="2.40.50.700:FF:000001">
    <property type="entry name" value="Exosome complex exonuclease exoribonuclease (Rrp44)"/>
    <property type="match status" value="1"/>
</dbReference>
<dbReference type="GO" id="GO:0000175">
    <property type="term" value="F:3'-5'-RNA exonuclease activity"/>
    <property type="evidence" value="ECO:0007669"/>
    <property type="project" value="UniProtKB-ARBA"/>
</dbReference>
<dbReference type="GO" id="GO:0000177">
    <property type="term" value="C:cytoplasmic exosome (RNase complex)"/>
    <property type="evidence" value="ECO:0007669"/>
    <property type="project" value="TreeGrafter"/>
</dbReference>
<dbReference type="InterPro" id="IPR012340">
    <property type="entry name" value="NA-bd_OB-fold"/>
</dbReference>
<organism evidence="14 15">
    <name type="scientific">Acrobeloides nanus</name>
    <dbReference type="NCBI Taxonomy" id="290746"/>
    <lineage>
        <taxon>Eukaryota</taxon>
        <taxon>Metazoa</taxon>
        <taxon>Ecdysozoa</taxon>
        <taxon>Nematoda</taxon>
        <taxon>Chromadorea</taxon>
        <taxon>Rhabditida</taxon>
        <taxon>Tylenchina</taxon>
        <taxon>Cephalobomorpha</taxon>
        <taxon>Cephaloboidea</taxon>
        <taxon>Cephalobidae</taxon>
        <taxon>Acrobeloides</taxon>
    </lineage>
</organism>
<keyword evidence="8" id="KW-0694">RNA-binding</keyword>
<evidence type="ECO:0000256" key="7">
    <source>
        <dbReference type="ARBA" id="ARBA00022839"/>
    </source>
</evidence>
<dbReference type="Gene3D" id="2.40.50.700">
    <property type="match status" value="1"/>
</dbReference>
<dbReference type="InterPro" id="IPR022966">
    <property type="entry name" value="RNase_II/R_CS"/>
</dbReference>
<sequence>MELNVKQSGIERRILTSTYRKTRREKITKRVHELYLRNDIACGWPTCSKCSFDPEARTLADLNNETRSSLAPYKHVLIVDAQCVLKFIDVFHHEVFKNTIILQSVWNHVKRLNPAIYKKMNQLYLDGPSDYFVYMNEFSAETFVDTSASLPKESDLEENLIKAVQYFQLHWKNSGVRPVLLCSSDEVRNKIKPVFENSFTMIEYVKGITNATDLYERLCDLDSKEERGRALFPEYLSQDEMLDGLARGIYKKGSFKLSLENYLEANILFDDATQWFVQGRVNMNRAINGDTVVAALLPKEQWTCPEKVIRLRDAEEQQAKEMLEGSEDLHDEEGIKAAKRTKLEILPTAKIVGVLKRNWRSYCGLILPANIEKGKRFLFAPSERLIPRIRIETSHYEELRGKKIVVAIDSWPRDSFYPRGHYVRTIGVEGERETEDEVILLEHEIPHHKFPPAVFDCLPKMPWTPQASPERLDMRDLDICSVDPVGCTDIDDALHCKILEDGNLEVGVHIADVTHFVRPDTAMDQEAALRSTTVYLCGRRIDMLPDLLSSNLCSLRDDGPRYAFSVVWKLTPEAEILNTRFHKSLIHSRAALTYQRAQDLVDNKPLEEIFDDLVASDALDAKKEIFERLRISLKQLMALSKKLKVRRVGHGALQLASSEIRFDVDPTTGTPIKVIEKAHLPTMSMVEEFMLLANISVAEKILAEYPDCAILRRHPVPEQAAFKPLVELAKACGFEINPQDGKTLAESLDTAEDPKNPMVNTMLRMLTTRCMTQAVYFPAGTLPHTLYIHYGLAARVYTHFTSPIRRYADIMVHRLLATVINADKVHPAMLDRKRLVKQTDNMNYRHRQAQYASRASTLLNTHLMLKANPEKNPLDSFVIGIRKNGLQVMVPKYGLETVIIFPATLAKTDEEVLEIAKQYIRPFQKVKVKLELVEKNFRKKIEVTLVEPKIEGLNTESIEIGSIE</sequence>
<keyword evidence="7" id="KW-0269">Exonuclease</keyword>
<dbReference type="GO" id="GO:0006364">
    <property type="term" value="P:rRNA processing"/>
    <property type="evidence" value="ECO:0007669"/>
    <property type="project" value="UniProtKB-KW"/>
</dbReference>
<dbReference type="Pfam" id="PF17849">
    <property type="entry name" value="OB_Dis3"/>
    <property type="match status" value="1"/>
</dbReference>
<dbReference type="GO" id="GO:0000176">
    <property type="term" value="C:nuclear exosome (RNase complex)"/>
    <property type="evidence" value="ECO:0007669"/>
    <property type="project" value="TreeGrafter"/>
</dbReference>
<dbReference type="AlphaFoldDB" id="A0A914CRX0"/>
<name>A0A914CRX0_9BILA</name>
<dbReference type="CDD" id="cd09862">
    <property type="entry name" value="PIN_Rrp44-like"/>
    <property type="match status" value="1"/>
</dbReference>
<dbReference type="Pfam" id="PF17216">
    <property type="entry name" value="Rrp44_CSD1"/>
    <property type="match status" value="1"/>
</dbReference>
<dbReference type="InterPro" id="IPR033771">
    <property type="entry name" value="Rrp44_CSD1"/>
</dbReference>
<dbReference type="WBParaSite" id="ACRNAN_scaffold133.g6977.t1">
    <property type="protein sequence ID" value="ACRNAN_scaffold133.g6977.t1"/>
    <property type="gene ID" value="ACRNAN_scaffold133.g6977"/>
</dbReference>
<evidence type="ECO:0000256" key="2">
    <source>
        <dbReference type="ARBA" id="ARBA00005785"/>
    </source>
</evidence>
<keyword evidence="9" id="KW-0539">Nucleus</keyword>
<dbReference type="GO" id="GO:0004519">
    <property type="term" value="F:endonuclease activity"/>
    <property type="evidence" value="ECO:0007669"/>
    <property type="project" value="TreeGrafter"/>
</dbReference>
<dbReference type="PROSITE" id="PS01175">
    <property type="entry name" value="RIBONUCLEASE_II"/>
    <property type="match status" value="1"/>
</dbReference>
<dbReference type="SUPFAM" id="SSF50249">
    <property type="entry name" value="Nucleic acid-binding proteins"/>
    <property type="match status" value="3"/>
</dbReference>
<comment type="subcellular location">
    <subcellularLocation>
        <location evidence="1">Nucleus</location>
    </subcellularLocation>
</comment>
<dbReference type="GO" id="GO:0016075">
    <property type="term" value="P:rRNA catabolic process"/>
    <property type="evidence" value="ECO:0007669"/>
    <property type="project" value="TreeGrafter"/>
</dbReference>
<dbReference type="Proteomes" id="UP000887540">
    <property type="component" value="Unplaced"/>
</dbReference>
<keyword evidence="6" id="KW-0271">Exosome</keyword>
<dbReference type="Gene3D" id="3.40.50.1010">
    <property type="entry name" value="5'-nuclease"/>
    <property type="match status" value="1"/>
</dbReference>
<protein>
    <recommendedName>
        <fullName evidence="10">Protein DIS3 homolog</fullName>
    </recommendedName>
    <alternativeName>
        <fullName evidence="11">Ribosomal RNA-processing protein 44</fullName>
    </alternativeName>
</protein>
<evidence type="ECO:0000256" key="11">
    <source>
        <dbReference type="ARBA" id="ARBA00077930"/>
    </source>
</evidence>
<dbReference type="InterPro" id="IPR001900">
    <property type="entry name" value="RNase_II/R"/>
</dbReference>
<feature type="domain" description="RNB" evidence="13">
    <location>
        <begin position="471"/>
        <end position="822"/>
    </location>
</feature>
<comment type="similarity">
    <text evidence="2 12">Belongs to the RNR ribonuclease family.</text>
</comment>
<keyword evidence="4" id="KW-0540">Nuclease</keyword>
<evidence type="ECO:0000259" key="13">
    <source>
        <dbReference type="SMART" id="SM00955"/>
    </source>
</evidence>
<evidence type="ECO:0000256" key="8">
    <source>
        <dbReference type="ARBA" id="ARBA00022884"/>
    </source>
</evidence>
<dbReference type="SMART" id="SM00955">
    <property type="entry name" value="RNB"/>
    <property type="match status" value="1"/>
</dbReference>
<evidence type="ECO:0000313" key="15">
    <source>
        <dbReference type="WBParaSite" id="ACRNAN_scaffold133.g6977.t1"/>
    </source>
</evidence>
<evidence type="ECO:0000256" key="1">
    <source>
        <dbReference type="ARBA" id="ARBA00004123"/>
    </source>
</evidence>
<dbReference type="PANTHER" id="PTHR23355:SF35">
    <property type="entry name" value="EXOSOME COMPLEX EXONUCLEASE RRP44"/>
    <property type="match status" value="1"/>
</dbReference>
<evidence type="ECO:0000256" key="5">
    <source>
        <dbReference type="ARBA" id="ARBA00022801"/>
    </source>
</evidence>
<keyword evidence="14" id="KW-1185">Reference proteome</keyword>